<dbReference type="EMBL" id="HAEE01011186">
    <property type="protein sequence ID" value="SBR31236.1"/>
    <property type="molecule type" value="Transcribed_RNA"/>
</dbReference>
<feature type="non-terminal residue" evidence="1">
    <location>
        <position position="1"/>
    </location>
</feature>
<accession>A0A1A8KGB1</accession>
<dbReference type="AlphaFoldDB" id="A0A1A8KGB1"/>
<evidence type="ECO:0000313" key="1">
    <source>
        <dbReference type="EMBL" id="SBR31236.1"/>
    </source>
</evidence>
<reference evidence="1" key="1">
    <citation type="submission" date="2016-05" db="EMBL/GenBank/DDBJ databases">
        <authorList>
            <person name="Lavstsen T."/>
            <person name="Jespersen J.S."/>
        </authorList>
    </citation>
    <scope>NUCLEOTIDE SEQUENCE</scope>
    <source>
        <tissue evidence="1">Brain</tissue>
    </source>
</reference>
<gene>
    <name evidence="1" type="primary">Nfu_g_1_016208</name>
</gene>
<protein>
    <submittedName>
        <fullName evidence="1">Uncharacterized protein</fullName>
    </submittedName>
</protein>
<proteinExistence type="predicted"/>
<name>A0A1A8KGB1_NOTKU</name>
<organism evidence="1">
    <name type="scientific">Nothobranchius kuhntae</name>
    <name type="common">Beira killifish</name>
    <dbReference type="NCBI Taxonomy" id="321403"/>
    <lineage>
        <taxon>Eukaryota</taxon>
        <taxon>Metazoa</taxon>
        <taxon>Chordata</taxon>
        <taxon>Craniata</taxon>
        <taxon>Vertebrata</taxon>
        <taxon>Euteleostomi</taxon>
        <taxon>Actinopterygii</taxon>
        <taxon>Neopterygii</taxon>
        <taxon>Teleostei</taxon>
        <taxon>Neoteleostei</taxon>
        <taxon>Acanthomorphata</taxon>
        <taxon>Ovalentaria</taxon>
        <taxon>Atherinomorphae</taxon>
        <taxon>Cyprinodontiformes</taxon>
        <taxon>Nothobranchiidae</taxon>
        <taxon>Nothobranchius</taxon>
    </lineage>
</organism>
<feature type="non-terminal residue" evidence="1">
    <location>
        <position position="93"/>
    </location>
</feature>
<reference evidence="1" key="2">
    <citation type="submission" date="2016-06" db="EMBL/GenBank/DDBJ databases">
        <title>The genome of a short-lived fish provides insights into sex chromosome evolution and the genetic control of aging.</title>
        <authorList>
            <person name="Reichwald K."/>
            <person name="Felder M."/>
            <person name="Petzold A."/>
            <person name="Koch P."/>
            <person name="Groth M."/>
            <person name="Platzer M."/>
        </authorList>
    </citation>
    <scope>NUCLEOTIDE SEQUENCE</scope>
    <source>
        <tissue evidence="1">Brain</tissue>
    </source>
</reference>
<sequence>FPGFVSQWMTETGNFNLLRSKYDLATMTFSDPSHDYNLYICTEFCLLNDRMCWRGFKHQIVSAKHSFSIRMNKKPSKCISATKTSLNCSFDKI</sequence>